<dbReference type="OrthoDB" id="5842926at2759"/>
<reference evidence="3" key="1">
    <citation type="journal article" date="2013" name="Genome Biol. Evol.">
        <title>Punctuated emergences of genetic and phenotypic innovations in eumetazoan, bilaterian, euteleostome, and hominidae ancestors.</title>
        <authorList>
            <person name="Wenger Y."/>
            <person name="Galliot B."/>
        </authorList>
    </citation>
    <scope>NUCLEOTIDE SEQUENCE</scope>
    <source>
        <tissue evidence="3">Whole animals</tissue>
    </source>
</reference>
<dbReference type="InterPro" id="IPR000467">
    <property type="entry name" value="G_patch_dom"/>
</dbReference>
<dbReference type="Pfam" id="PF01585">
    <property type="entry name" value="G-patch"/>
    <property type="match status" value="1"/>
</dbReference>
<dbReference type="EMBL" id="HAAD01001809">
    <property type="protein sequence ID" value="CDG68041.1"/>
    <property type="molecule type" value="mRNA"/>
</dbReference>
<feature type="domain" description="G-patch" evidence="2">
    <location>
        <begin position="476"/>
        <end position="524"/>
    </location>
</feature>
<name>T2M7K4_HYDVU</name>
<dbReference type="PANTHER" id="PTHR14390">
    <property type="entry name" value="G PATCH DOMAIN CONTAINING PROTEIN 3"/>
    <property type="match status" value="1"/>
</dbReference>
<dbReference type="PROSITE" id="PS50174">
    <property type="entry name" value="G_PATCH"/>
    <property type="match status" value="1"/>
</dbReference>
<evidence type="ECO:0000256" key="1">
    <source>
        <dbReference type="SAM" id="MobiDB-lite"/>
    </source>
</evidence>
<dbReference type="InterPro" id="IPR040341">
    <property type="entry name" value="GPATCH3"/>
</dbReference>
<dbReference type="AlphaFoldDB" id="T2M7K4"/>
<proteinExistence type="evidence at transcript level"/>
<dbReference type="GO" id="GO:0039536">
    <property type="term" value="P:negative regulation of RIG-I signaling pathway"/>
    <property type="evidence" value="ECO:0007669"/>
    <property type="project" value="InterPro"/>
</dbReference>
<evidence type="ECO:0000313" key="3">
    <source>
        <dbReference type="EMBL" id="CDG68041.1"/>
    </source>
</evidence>
<gene>
    <name evidence="3" type="primary">GPATCH3</name>
</gene>
<dbReference type="GO" id="GO:0045893">
    <property type="term" value="P:positive regulation of DNA-templated transcription"/>
    <property type="evidence" value="ECO:0007669"/>
    <property type="project" value="TreeGrafter"/>
</dbReference>
<evidence type="ECO:0000259" key="2">
    <source>
        <dbReference type="PROSITE" id="PS50174"/>
    </source>
</evidence>
<organism evidence="3">
    <name type="scientific">Hydra vulgaris</name>
    <name type="common">Hydra</name>
    <name type="synonym">Hydra attenuata</name>
    <dbReference type="NCBI Taxonomy" id="6087"/>
    <lineage>
        <taxon>Eukaryota</taxon>
        <taxon>Metazoa</taxon>
        <taxon>Cnidaria</taxon>
        <taxon>Hydrozoa</taxon>
        <taxon>Hydroidolina</taxon>
        <taxon>Anthoathecata</taxon>
        <taxon>Aplanulata</taxon>
        <taxon>Hydridae</taxon>
        <taxon>Hydra</taxon>
    </lineage>
</organism>
<dbReference type="GO" id="GO:0003676">
    <property type="term" value="F:nucleic acid binding"/>
    <property type="evidence" value="ECO:0007669"/>
    <property type="project" value="InterPro"/>
</dbReference>
<feature type="region of interest" description="Disordered" evidence="1">
    <location>
        <begin position="306"/>
        <end position="348"/>
    </location>
</feature>
<protein>
    <submittedName>
        <fullName evidence="3">G patch domain-containing protein 3</fullName>
    </submittedName>
</protein>
<dbReference type="GO" id="GO:0032480">
    <property type="term" value="P:negative regulation of type I interferon production"/>
    <property type="evidence" value="ECO:0007669"/>
    <property type="project" value="InterPro"/>
</dbReference>
<feature type="compositionally biased region" description="Basic and acidic residues" evidence="1">
    <location>
        <begin position="306"/>
        <end position="322"/>
    </location>
</feature>
<accession>T2M7K4</accession>
<dbReference type="PANTHER" id="PTHR14390:SF2">
    <property type="entry name" value="G PATCH DOMAIN-CONTAINING PROTEIN 3"/>
    <property type="match status" value="1"/>
</dbReference>
<feature type="compositionally biased region" description="Polar residues" evidence="1">
    <location>
        <begin position="323"/>
        <end position="341"/>
    </location>
</feature>
<dbReference type="SMART" id="SM00443">
    <property type="entry name" value="G_patch"/>
    <property type="match status" value="1"/>
</dbReference>
<sequence>MTLCDIDFLKKKDTDQPASADQDLQPFEYLYIGNIPYQYKSCALRFHFSSFIESSAFSCFHYRHRPEIVNIKNLTNRNTIEKNTANVNNDLFVTEELLTDEKHLLNENKGNKILTDEKHLPNENKGNKILTDEKHLPNENKGNKISTCCCIIKIYSAFVDKFITKYHGRLWKKFELEHSLRCIVKRMKVCRGPLDSNQMFKSKSELKLQLHYEDQTIYENDLKTLIEFNPPTDFMPYGNVGTPTKYFHHLIRQCKLPCNVIKSLGIVLPKSYKEKIYSRVEIDYDEYFKKRNFCSNIKHKTEFYSAKDSDNSDSKGSEHTNKDISNGITNKNFKSAENSDTVNEEDDAEDWERFEALYDDIDNQARPKEKLFEEDLEVKWEKGGSGLVFYTDSYFWNEMKGKDFDEDTVDDWDVDYSVYYEDGAGDKPALDQLQMRIESRRRAGKDVGPIKYSEIKKQEQLNHKKMNSFAEFEKHSKGIGTKYLKQRGWKIGSGIGASFQGITEPIAPSGQSAREHIGLGYYGEKLDRSVNLKRKAERDVYISTIYDQKDRENLNAMRFEGNELLKYRTPPIHFEKEKKDDKKMNYNN</sequence>